<gene>
    <name evidence="1" type="ORF">HY221_00565</name>
</gene>
<organism evidence="1 2">
    <name type="scientific">Candidatus Sungiibacteriota bacterium</name>
    <dbReference type="NCBI Taxonomy" id="2750080"/>
    <lineage>
        <taxon>Bacteria</taxon>
        <taxon>Candidatus Sungiibacteriota</taxon>
    </lineage>
</organism>
<dbReference type="Proteomes" id="UP000753196">
    <property type="component" value="Unassembled WGS sequence"/>
</dbReference>
<comment type="caution">
    <text evidence="1">The sequence shown here is derived from an EMBL/GenBank/DDBJ whole genome shotgun (WGS) entry which is preliminary data.</text>
</comment>
<accession>A0A932R1A9</accession>
<proteinExistence type="predicted"/>
<feature type="non-terminal residue" evidence="1">
    <location>
        <position position="61"/>
    </location>
</feature>
<dbReference type="EMBL" id="JACQCR010000010">
    <property type="protein sequence ID" value="MBI3630816.1"/>
    <property type="molecule type" value="Genomic_DNA"/>
</dbReference>
<evidence type="ECO:0000313" key="1">
    <source>
        <dbReference type="EMBL" id="MBI3630816.1"/>
    </source>
</evidence>
<name>A0A932R1A9_9BACT</name>
<reference evidence="1" key="1">
    <citation type="submission" date="2020-07" db="EMBL/GenBank/DDBJ databases">
        <title>Huge and variable diversity of episymbiotic CPR bacteria and DPANN archaea in groundwater ecosystems.</title>
        <authorList>
            <person name="He C.Y."/>
            <person name="Keren R."/>
            <person name="Whittaker M."/>
            <person name="Farag I.F."/>
            <person name="Doudna J."/>
            <person name="Cate J.H.D."/>
            <person name="Banfield J.F."/>
        </authorList>
    </citation>
    <scope>NUCLEOTIDE SEQUENCE</scope>
    <source>
        <strain evidence="1">NC_groundwater_973_Pr1_S-0.2um_54_13</strain>
    </source>
</reference>
<protein>
    <submittedName>
        <fullName evidence="1">Uncharacterized protein</fullName>
    </submittedName>
</protein>
<sequence>MNQILPTLTEAQITEVITKIGLRSSRPTTKISVGFSNEVFSIGDEYILKAIKETDDALNLK</sequence>
<dbReference type="AlphaFoldDB" id="A0A932R1A9"/>
<evidence type="ECO:0000313" key="2">
    <source>
        <dbReference type="Proteomes" id="UP000753196"/>
    </source>
</evidence>